<dbReference type="Pfam" id="PF08125">
    <property type="entry name" value="Mannitol_dh_C"/>
    <property type="match status" value="1"/>
</dbReference>
<dbReference type="SUPFAM" id="SSF51735">
    <property type="entry name" value="NAD(P)-binding Rossmann-fold domains"/>
    <property type="match status" value="1"/>
</dbReference>
<dbReference type="InterPro" id="IPR013118">
    <property type="entry name" value="Mannitol_DH_C"/>
</dbReference>
<dbReference type="InterPro" id="IPR000669">
    <property type="entry name" value="Mannitol_DH"/>
</dbReference>
<sequence length="466" mass="49894">MERLSGATLSLVPEPLRPAMDLASLWPRIVHLGIGAFHRAHQAVYTEQAEARHGGGWGIAGVSQRSRAVAAALRPQDGLYSVTLREPAGPVTRVVGSVTEVLHAADDGDRLTALLADPGVTVVTLTVTEKGYRRDPATGGLDLRDPLVVRDLAGAPVPATAVGQLATGLRDRMRSGAPISVVSCDNMAANGEVTARLVRDYVAATGWPERDRLLAWMSSAVAFPSSVVDRIVPAATETDLSAAAQALGVRDEAAVVGEPFSQWIIEDAFAAERPRWESAGAELVPDVRPYQLTKLRLLNGAHSLIAYAGLEAGCETVADVVDQPWGERIVREYAAEVAATLVGGPDPRRYTDTLLRRFTNHAMRHRLRQIAMDGSLKLPERWLAPLRELRAAGRDTPVLESALAAWARHTRDDEPDDPAAARLRAAWSGRRDAEAVRALLLVLGAADLADDTGLVTAVAGRLVSTR</sequence>
<accession>A0ABW6V6F8</accession>
<dbReference type="PRINTS" id="PR00084">
    <property type="entry name" value="MTLDHDRGNASE"/>
</dbReference>
<proteinExistence type="inferred from homology"/>
<evidence type="ECO:0000259" key="7">
    <source>
        <dbReference type="Pfam" id="PF01232"/>
    </source>
</evidence>
<comment type="catalytic activity">
    <reaction evidence="6">
        <text>D-mannitol 1-phosphate + NAD(+) = beta-D-fructose 6-phosphate + NADH + H(+)</text>
        <dbReference type="Rhea" id="RHEA:19661"/>
        <dbReference type="ChEBI" id="CHEBI:15378"/>
        <dbReference type="ChEBI" id="CHEBI:57540"/>
        <dbReference type="ChEBI" id="CHEBI:57634"/>
        <dbReference type="ChEBI" id="CHEBI:57945"/>
        <dbReference type="ChEBI" id="CHEBI:61381"/>
        <dbReference type="EC" id="1.1.1.17"/>
    </reaction>
</comment>
<dbReference type="PANTHER" id="PTHR43362">
    <property type="entry name" value="MANNITOL DEHYDROGENASE DSF1-RELATED"/>
    <property type="match status" value="1"/>
</dbReference>
<dbReference type="Gene3D" id="1.10.1040.10">
    <property type="entry name" value="N-(1-d-carboxylethyl)-l-norvaline Dehydrogenase, domain 2"/>
    <property type="match status" value="1"/>
</dbReference>
<evidence type="ECO:0000256" key="5">
    <source>
        <dbReference type="ARBA" id="ARBA00023027"/>
    </source>
</evidence>
<comment type="similarity">
    <text evidence="1">Belongs to the mannitol dehydrogenase family.</text>
</comment>
<dbReference type="InterPro" id="IPR008927">
    <property type="entry name" value="6-PGluconate_DH-like_C_sf"/>
</dbReference>
<evidence type="ECO:0000256" key="6">
    <source>
        <dbReference type="ARBA" id="ARBA00048615"/>
    </source>
</evidence>
<protein>
    <recommendedName>
        <fullName evidence="3">Mannitol-1-phosphate 5-dehydrogenase</fullName>
        <ecNumber evidence="2">1.1.1.17</ecNumber>
    </recommendedName>
</protein>
<dbReference type="Pfam" id="PF01232">
    <property type="entry name" value="Mannitol_dh"/>
    <property type="match status" value="1"/>
</dbReference>
<dbReference type="InterPro" id="IPR050988">
    <property type="entry name" value="Mannitol_DH/Oxidoreductase"/>
</dbReference>
<comment type="caution">
    <text evidence="9">The sequence shown here is derived from an EMBL/GenBank/DDBJ whole genome shotgun (WGS) entry which is preliminary data.</text>
</comment>
<dbReference type="InterPro" id="IPR013328">
    <property type="entry name" value="6PGD_dom2"/>
</dbReference>
<dbReference type="Proteomes" id="UP001602119">
    <property type="component" value="Unassembled WGS sequence"/>
</dbReference>
<gene>
    <name evidence="9" type="ORF">ACFY05_18840</name>
</gene>
<feature type="domain" description="Mannitol dehydrogenase C-terminal" evidence="8">
    <location>
        <begin position="286"/>
        <end position="460"/>
    </location>
</feature>
<evidence type="ECO:0000313" key="9">
    <source>
        <dbReference type="EMBL" id="MFF4774912.1"/>
    </source>
</evidence>
<evidence type="ECO:0000256" key="1">
    <source>
        <dbReference type="ARBA" id="ARBA00006541"/>
    </source>
</evidence>
<dbReference type="Gene3D" id="3.40.50.720">
    <property type="entry name" value="NAD(P)-binding Rossmann-like Domain"/>
    <property type="match status" value="1"/>
</dbReference>
<dbReference type="InterPro" id="IPR013131">
    <property type="entry name" value="Mannitol_DH_N"/>
</dbReference>
<reference evidence="9 10" key="1">
    <citation type="submission" date="2024-10" db="EMBL/GenBank/DDBJ databases">
        <title>The Natural Products Discovery Center: Release of the First 8490 Sequenced Strains for Exploring Actinobacteria Biosynthetic Diversity.</title>
        <authorList>
            <person name="Kalkreuter E."/>
            <person name="Kautsar S.A."/>
            <person name="Yang D."/>
            <person name="Bader C.D."/>
            <person name="Teijaro C.N."/>
            <person name="Fluegel L."/>
            <person name="Davis C.M."/>
            <person name="Simpson J.R."/>
            <person name="Lauterbach L."/>
            <person name="Steele A.D."/>
            <person name="Gui C."/>
            <person name="Meng S."/>
            <person name="Li G."/>
            <person name="Viehrig K."/>
            <person name="Ye F."/>
            <person name="Su P."/>
            <person name="Kiefer A.F."/>
            <person name="Nichols A."/>
            <person name="Cepeda A.J."/>
            <person name="Yan W."/>
            <person name="Fan B."/>
            <person name="Jiang Y."/>
            <person name="Adhikari A."/>
            <person name="Zheng C.-J."/>
            <person name="Schuster L."/>
            <person name="Cowan T.M."/>
            <person name="Smanski M.J."/>
            <person name="Chevrette M.G."/>
            <person name="De Carvalho L.P.S."/>
            <person name="Shen B."/>
        </authorList>
    </citation>
    <scope>NUCLEOTIDE SEQUENCE [LARGE SCALE GENOMIC DNA]</scope>
    <source>
        <strain evidence="9 10">NPDC001281</strain>
    </source>
</reference>
<evidence type="ECO:0000313" key="10">
    <source>
        <dbReference type="Proteomes" id="UP001602119"/>
    </source>
</evidence>
<keyword evidence="10" id="KW-1185">Reference proteome</keyword>
<dbReference type="PANTHER" id="PTHR43362:SF1">
    <property type="entry name" value="MANNITOL DEHYDROGENASE 2-RELATED"/>
    <property type="match status" value="1"/>
</dbReference>
<dbReference type="EMBL" id="JBIAXI010000010">
    <property type="protein sequence ID" value="MFF4774912.1"/>
    <property type="molecule type" value="Genomic_DNA"/>
</dbReference>
<dbReference type="PROSITE" id="PS00974">
    <property type="entry name" value="MANNITOL_DHGENASE"/>
    <property type="match status" value="1"/>
</dbReference>
<dbReference type="RefSeq" id="WP_387343234.1">
    <property type="nucleotide sequence ID" value="NZ_JBIAXI010000010.1"/>
</dbReference>
<keyword evidence="4 9" id="KW-0560">Oxidoreductase</keyword>
<dbReference type="GO" id="GO:0016491">
    <property type="term" value="F:oxidoreductase activity"/>
    <property type="evidence" value="ECO:0007669"/>
    <property type="project" value="UniProtKB-KW"/>
</dbReference>
<feature type="domain" description="Mannitol dehydrogenase N-terminal" evidence="7">
    <location>
        <begin position="28"/>
        <end position="277"/>
    </location>
</feature>
<dbReference type="EC" id="1.1.1.17" evidence="2"/>
<organism evidence="9 10">
    <name type="scientific">Microtetraspora fusca</name>
    <dbReference type="NCBI Taxonomy" id="1997"/>
    <lineage>
        <taxon>Bacteria</taxon>
        <taxon>Bacillati</taxon>
        <taxon>Actinomycetota</taxon>
        <taxon>Actinomycetes</taxon>
        <taxon>Streptosporangiales</taxon>
        <taxon>Streptosporangiaceae</taxon>
        <taxon>Microtetraspora</taxon>
    </lineage>
</organism>
<keyword evidence="5" id="KW-0520">NAD</keyword>
<evidence type="ECO:0000259" key="8">
    <source>
        <dbReference type="Pfam" id="PF08125"/>
    </source>
</evidence>
<dbReference type="SUPFAM" id="SSF48179">
    <property type="entry name" value="6-phosphogluconate dehydrogenase C-terminal domain-like"/>
    <property type="match status" value="1"/>
</dbReference>
<dbReference type="InterPro" id="IPR036291">
    <property type="entry name" value="NAD(P)-bd_dom_sf"/>
</dbReference>
<evidence type="ECO:0000256" key="3">
    <source>
        <dbReference type="ARBA" id="ARBA00016219"/>
    </source>
</evidence>
<name>A0ABW6V6F8_MICFU</name>
<evidence type="ECO:0000256" key="2">
    <source>
        <dbReference type="ARBA" id="ARBA00012939"/>
    </source>
</evidence>
<evidence type="ECO:0000256" key="4">
    <source>
        <dbReference type="ARBA" id="ARBA00023002"/>
    </source>
</evidence>
<dbReference type="InterPro" id="IPR023027">
    <property type="entry name" value="Mannitol_DH_CS"/>
</dbReference>